<dbReference type="EMBL" id="AAXU02000001">
    <property type="protein sequence ID" value="EAZ82957.1"/>
    <property type="molecule type" value="Genomic_DNA"/>
</dbReference>
<dbReference type="InterPro" id="IPR001279">
    <property type="entry name" value="Metallo-B-lactamas"/>
</dbReference>
<organism evidence="2 3">
    <name type="scientific">Algoriphagus machipongonensis</name>
    <dbReference type="NCBI Taxonomy" id="388413"/>
    <lineage>
        <taxon>Bacteria</taxon>
        <taxon>Pseudomonadati</taxon>
        <taxon>Bacteroidota</taxon>
        <taxon>Cytophagia</taxon>
        <taxon>Cytophagales</taxon>
        <taxon>Cyclobacteriaceae</taxon>
        <taxon>Algoriphagus</taxon>
    </lineage>
</organism>
<dbReference type="SUPFAM" id="SSF56281">
    <property type="entry name" value="Metallo-hydrolase/oxidoreductase"/>
    <property type="match status" value="1"/>
</dbReference>
<dbReference type="PANTHER" id="PTHR15032">
    <property type="entry name" value="N-ACYL-PHOSPHATIDYLETHANOLAMINE-HYDROLYZING PHOSPHOLIPASE D"/>
    <property type="match status" value="1"/>
</dbReference>
<dbReference type="eggNOG" id="COG2220">
    <property type="taxonomic scope" value="Bacteria"/>
</dbReference>
<dbReference type="EMBL" id="CM001023">
    <property type="protein sequence ID" value="EAZ82957.1"/>
    <property type="molecule type" value="Genomic_DNA"/>
</dbReference>
<name>A3HSY9_9BACT</name>
<feature type="domain" description="Metallo-beta-lactamase" evidence="1">
    <location>
        <begin position="98"/>
        <end position="294"/>
    </location>
</feature>
<dbReference type="GO" id="GO:0005737">
    <property type="term" value="C:cytoplasm"/>
    <property type="evidence" value="ECO:0007669"/>
    <property type="project" value="TreeGrafter"/>
</dbReference>
<evidence type="ECO:0000313" key="2">
    <source>
        <dbReference type="EMBL" id="EAZ82957.1"/>
    </source>
</evidence>
<evidence type="ECO:0000259" key="1">
    <source>
        <dbReference type="Pfam" id="PF12706"/>
    </source>
</evidence>
<dbReference type="Gene3D" id="3.60.15.10">
    <property type="entry name" value="Ribonuclease Z/Hydroxyacylglutathione hydrolase-like"/>
    <property type="match status" value="1"/>
</dbReference>
<comment type="caution">
    <text evidence="2">The sequence shown here is derived from an EMBL/GenBank/DDBJ whole genome shotgun (WGS) entry which is preliminary data.</text>
</comment>
<protein>
    <submittedName>
        <fullName evidence="2">Outer membrane protein RomA</fullName>
    </submittedName>
</protein>
<dbReference type="HOGENOM" id="CLU_020884_0_2_10"/>
<accession>A3HSY9</accession>
<keyword evidence="3" id="KW-1185">Reference proteome</keyword>
<evidence type="ECO:0000313" key="3">
    <source>
        <dbReference type="Proteomes" id="UP000003919"/>
    </source>
</evidence>
<gene>
    <name evidence="2" type="ORF">ALPR1_12090</name>
</gene>
<dbReference type="AlphaFoldDB" id="A3HSY9"/>
<dbReference type="Proteomes" id="UP000003919">
    <property type="component" value="Chromosome"/>
</dbReference>
<dbReference type="Pfam" id="PF12706">
    <property type="entry name" value="Lactamase_B_2"/>
    <property type="match status" value="1"/>
</dbReference>
<dbReference type="STRING" id="388413.ALPR1_12090"/>
<dbReference type="PANTHER" id="PTHR15032:SF4">
    <property type="entry name" value="N-ACYL-PHOSPHATIDYLETHANOLAMINE-HYDROLYZING PHOSPHOLIPASE D"/>
    <property type="match status" value="1"/>
</dbReference>
<dbReference type="OrthoDB" id="9805728at2"/>
<reference evidence="2 3" key="1">
    <citation type="journal article" date="2011" name="J. Bacteriol.">
        <title>Complete genome sequence of Algoriphagus sp. PR1, bacterial prey of a colony-forming choanoflagellate.</title>
        <authorList>
            <person name="Alegado R.A."/>
            <person name="Ferriera S."/>
            <person name="Nusbaum C."/>
            <person name="Young S.K."/>
            <person name="Zeng Q."/>
            <person name="Imamovic A."/>
            <person name="Fairclough S.R."/>
            <person name="King N."/>
        </authorList>
    </citation>
    <scope>NUCLEOTIDE SEQUENCE [LARGE SCALE GENOMIC DNA]</scope>
    <source>
        <strain evidence="2 3">PR1</strain>
    </source>
</reference>
<sequence>MRKQFGGKITKSDIEKYKEIENWDGEKFLNLEPTSMDFSFQALPKFLYKQFCEKEGRESKKPIPVIGFDKKEFLKPSEKAKFIWYGHSAILLRLNNKTILIDPMLGPNASPIAPFSTKRFSQDTLSLIDEFPEIDLLLMTHDHYDHLDLDSILKLKGKVKQYYVGMGVARHLVKWGIDSDLITEFNWWKSEDLNNIQITYTPTRHFSGRGLTDRAKSMWGGWAFKTNNENIWFSGDGGYGEHFEEVGKRLGPFDFAWMECGQYNENWRLIHLFPDESVQAAMDGQAKQIMPVHWAGFSLAQHSWTEPVEKFIESAERREIDYITPMIGELITLDRPRENKAWWKNH</sequence>
<proteinExistence type="predicted"/>
<dbReference type="RefSeq" id="WP_008200847.1">
    <property type="nucleotide sequence ID" value="NZ_CM001023.1"/>
</dbReference>
<dbReference type="InterPro" id="IPR036866">
    <property type="entry name" value="RibonucZ/Hydroxyglut_hydro"/>
</dbReference>